<organism evidence="10 11">
    <name type="scientific">Vanilla planifolia</name>
    <name type="common">Vanilla</name>
    <dbReference type="NCBI Taxonomy" id="51239"/>
    <lineage>
        <taxon>Eukaryota</taxon>
        <taxon>Viridiplantae</taxon>
        <taxon>Streptophyta</taxon>
        <taxon>Embryophyta</taxon>
        <taxon>Tracheophyta</taxon>
        <taxon>Spermatophyta</taxon>
        <taxon>Magnoliopsida</taxon>
        <taxon>Liliopsida</taxon>
        <taxon>Asparagales</taxon>
        <taxon>Orchidaceae</taxon>
        <taxon>Vanilloideae</taxon>
        <taxon>Vanilleae</taxon>
        <taxon>Vanilla</taxon>
    </lineage>
</organism>
<feature type="compositionally biased region" description="Low complexity" evidence="7">
    <location>
        <begin position="420"/>
        <end position="438"/>
    </location>
</feature>
<reference evidence="10 11" key="1">
    <citation type="journal article" date="2020" name="Nat. Food">
        <title>A phased Vanilla planifolia genome enables genetic improvement of flavour and production.</title>
        <authorList>
            <person name="Hasing T."/>
            <person name="Tang H."/>
            <person name="Brym M."/>
            <person name="Khazi F."/>
            <person name="Huang T."/>
            <person name="Chambers A.H."/>
        </authorList>
    </citation>
    <scope>NUCLEOTIDE SEQUENCE [LARGE SCALE GENOMIC DNA]</scope>
    <source>
        <tissue evidence="10">Leaf</tissue>
    </source>
</reference>
<dbReference type="SUPFAM" id="SSF52096">
    <property type="entry name" value="ClpP/crotonase"/>
    <property type="match status" value="1"/>
</dbReference>
<dbReference type="GO" id="GO:2001295">
    <property type="term" value="P:malonyl-CoA biosynthetic process"/>
    <property type="evidence" value="ECO:0007669"/>
    <property type="project" value="TreeGrafter"/>
</dbReference>
<feature type="compositionally biased region" description="Polar residues" evidence="7">
    <location>
        <begin position="396"/>
        <end position="419"/>
    </location>
</feature>
<feature type="compositionally biased region" description="Basic and acidic residues" evidence="7">
    <location>
        <begin position="759"/>
        <end position="768"/>
    </location>
</feature>
<dbReference type="GO" id="GO:0006633">
    <property type="term" value="P:fatty acid biosynthetic process"/>
    <property type="evidence" value="ECO:0007669"/>
    <property type="project" value="InterPro"/>
</dbReference>
<dbReference type="PROSITE" id="PS50980">
    <property type="entry name" value="COA_CT_NTER"/>
    <property type="match status" value="1"/>
</dbReference>
<feature type="compositionally biased region" description="Basic and acidic residues" evidence="7">
    <location>
        <begin position="267"/>
        <end position="292"/>
    </location>
</feature>
<keyword evidence="8" id="KW-0472">Membrane</keyword>
<dbReference type="Pfam" id="PF01039">
    <property type="entry name" value="Carboxyl_trans"/>
    <property type="match status" value="1"/>
</dbReference>
<feature type="region of interest" description="Disordered" evidence="7">
    <location>
        <begin position="673"/>
        <end position="768"/>
    </location>
</feature>
<keyword evidence="4" id="KW-0863">Zinc-finger</keyword>
<evidence type="ECO:0000256" key="3">
    <source>
        <dbReference type="ARBA" id="ARBA00022741"/>
    </source>
</evidence>
<evidence type="ECO:0000256" key="1">
    <source>
        <dbReference type="ARBA" id="ARBA00011842"/>
    </source>
</evidence>
<feature type="compositionally biased region" description="Basic residues" evidence="7">
    <location>
        <begin position="293"/>
        <end position="302"/>
    </location>
</feature>
<evidence type="ECO:0000313" key="11">
    <source>
        <dbReference type="Proteomes" id="UP000639772"/>
    </source>
</evidence>
<name>A0A835P587_VANPL</name>
<feature type="compositionally biased region" description="Basic and acidic residues" evidence="7">
    <location>
        <begin position="454"/>
        <end position="480"/>
    </location>
</feature>
<dbReference type="InterPro" id="IPR011762">
    <property type="entry name" value="COA_CT_N"/>
</dbReference>
<evidence type="ECO:0000256" key="8">
    <source>
        <dbReference type="SAM" id="Phobius"/>
    </source>
</evidence>
<sequence length="1049" mass="120659">MCVRLVSQFPFCGFFMISFCNSIFLIQNFQIKRKRRLKRMCELRLSSNRFDTTGYTSSSNGEDLRNIDLNGSEIYEKKKKIKRGNGSPNLDRKTKSLDKKNIKVSVDTDNENIIKVSTDTDKENIKKVSADTNNENIKKISADTNKGNRKIWERRKISDSKNIKISDSENMKISDSENMKISDSENMKISDSENIKKQNIKKENIKVRDGTDKGNKKRWERRKIVDSENIKISDSENIKISDSENIKISDSENIKISDSENIKKENTKVRDDTDKGNRKRWDKEEKKISDKEKRKRWSKGKIKISDQEKIKGWDKEKRKESKDPYEDELYEFEFDPWYDERKLDLYFDESELGTWSSDDDDSIYIESNEYDQSNYFDSWNDSNSYSDPSNYFDSPNDLNSYSDPYSDQSNYFDSSNDLNSYSDPSNSCSDPSNSCSDQSESDDPDRSDDSDQSESDKSDRSDDSDRSDKSDQSKSDKSDRITTMSLEELEDELRDRFLYTFPEFERIIEQYIDDKNFKNLEESLEIAGDEYFNKLEDKSYLKKIVKEYLKKLDEECLQRLDGESTNQLDQESFKDLEKEYFKKLAKHFKKSDDSDESESVDLEELLNRLLESCGSDQSEPCDSDRSDKSDQSQSDDSDQSKSDDSHQSKSDKSDQSKSVDLVDLFDRILEFLYSDQSESDDSDQSKSDKSDQSQSDDSNYDYDSYSPNSLDELNDSNSYSDPSNSCSGQSEPCDSDRSDDSDQSESDKSDQSESNDSDSSNKSDSSDRFDTSKFKQFWVLCENCWLVNLKRFLKRRMYICEHCGSHLKMGSSDRIQLLLDPDTWEPIYEDLVAIDIDPIEFHSEDDPYIDRIHLCQEQTNLTEAIQIGIGRLNNIPIAIGVMEYEFIAGSMGSVVGEKITRLIEYATNRSLPVIIVCASGGARMQEGSLSLLQMAKISSASYEYQLNKKLFYISILTSPTTGGVTASFGMLGDIIIAEPNAYIAFAGKRVIEETLKKPVPEGVQETEYLFIKGSFDLIVPRQLLKGVLSELLRLHGYIPIHGYLPPPLN</sequence>
<evidence type="ECO:0000256" key="2">
    <source>
        <dbReference type="ARBA" id="ARBA00022679"/>
    </source>
</evidence>
<feature type="compositionally biased region" description="Low complexity" evidence="7">
    <location>
        <begin position="715"/>
        <end position="727"/>
    </location>
</feature>
<feature type="domain" description="CoA carboxyltransferase N-terminal" evidence="9">
    <location>
        <begin position="777"/>
        <end position="1049"/>
    </location>
</feature>
<dbReference type="Gene3D" id="3.90.226.10">
    <property type="entry name" value="2-enoyl-CoA Hydratase, Chain A, domain 1"/>
    <property type="match status" value="1"/>
</dbReference>
<dbReference type="PANTHER" id="PTHR42995">
    <property type="entry name" value="ACETYL-COENZYME A CARBOXYLASE CARBOXYL TRANSFERASE SUBUNIT BETA, CHLOROPLASTIC"/>
    <property type="match status" value="1"/>
</dbReference>
<keyword evidence="6" id="KW-0067">ATP-binding</keyword>
<dbReference type="OrthoDB" id="1878804at2759"/>
<proteinExistence type="inferred from homology"/>
<accession>A0A835P587</accession>
<evidence type="ECO:0000313" key="10">
    <source>
        <dbReference type="EMBL" id="KAG0447185.1"/>
    </source>
</evidence>
<protein>
    <recommendedName>
        <fullName evidence="9">CoA carboxyltransferase N-terminal domain-containing protein</fullName>
    </recommendedName>
</protein>
<dbReference type="GO" id="GO:0005524">
    <property type="term" value="F:ATP binding"/>
    <property type="evidence" value="ECO:0007669"/>
    <property type="project" value="UniProtKB-KW"/>
</dbReference>
<feature type="compositionally biased region" description="Basic and acidic residues" evidence="7">
    <location>
        <begin position="638"/>
        <end position="657"/>
    </location>
</feature>
<feature type="region of interest" description="Disordered" evidence="7">
    <location>
        <begin position="267"/>
        <end position="303"/>
    </location>
</feature>
<dbReference type="PANTHER" id="PTHR42995:SF5">
    <property type="entry name" value="ACETYL-COENZYME A CARBOXYLASE CARBOXYL TRANSFERASE SUBUNIT BETA, CHLOROPLASTIC"/>
    <property type="match status" value="1"/>
</dbReference>
<feature type="compositionally biased region" description="Low complexity" evidence="7">
    <location>
        <begin position="373"/>
        <end position="395"/>
    </location>
</feature>
<dbReference type="AlphaFoldDB" id="A0A835P587"/>
<gene>
    <name evidence="10" type="ORF">HPP92_028418</name>
</gene>
<keyword evidence="3" id="KW-0547">Nucleotide-binding</keyword>
<dbReference type="InterPro" id="IPR034733">
    <property type="entry name" value="AcCoA_carboxyl_beta"/>
</dbReference>
<feature type="region of interest" description="Disordered" evidence="7">
    <location>
        <begin position="373"/>
        <end position="483"/>
    </location>
</feature>
<keyword evidence="8" id="KW-0812">Transmembrane</keyword>
<feature type="compositionally biased region" description="Low complexity" evidence="7">
    <location>
        <begin position="692"/>
        <end position="706"/>
    </location>
</feature>
<evidence type="ECO:0000256" key="4">
    <source>
        <dbReference type="ARBA" id="ARBA00022771"/>
    </source>
</evidence>
<feature type="transmembrane region" description="Helical" evidence="8">
    <location>
        <begin position="6"/>
        <end position="26"/>
    </location>
</feature>
<dbReference type="GO" id="GO:0016740">
    <property type="term" value="F:transferase activity"/>
    <property type="evidence" value="ECO:0007669"/>
    <property type="project" value="UniProtKB-KW"/>
</dbReference>
<dbReference type="Proteomes" id="UP000639772">
    <property type="component" value="Unassembled WGS sequence"/>
</dbReference>
<dbReference type="GO" id="GO:0008270">
    <property type="term" value="F:zinc ion binding"/>
    <property type="evidence" value="ECO:0007669"/>
    <property type="project" value="UniProtKB-KW"/>
</dbReference>
<evidence type="ECO:0000256" key="7">
    <source>
        <dbReference type="SAM" id="MobiDB-lite"/>
    </source>
</evidence>
<evidence type="ECO:0000256" key="5">
    <source>
        <dbReference type="ARBA" id="ARBA00022833"/>
    </source>
</evidence>
<dbReference type="PRINTS" id="PR01070">
    <property type="entry name" value="ACCCTRFRASEB"/>
</dbReference>
<feature type="region of interest" description="Disordered" evidence="7">
    <location>
        <begin position="611"/>
        <end position="660"/>
    </location>
</feature>
<keyword evidence="2" id="KW-0808">Transferase</keyword>
<feature type="compositionally biased region" description="Basic and acidic residues" evidence="7">
    <location>
        <begin position="734"/>
        <end position="751"/>
    </location>
</feature>
<dbReference type="GO" id="GO:0003989">
    <property type="term" value="F:acetyl-CoA carboxylase activity"/>
    <property type="evidence" value="ECO:0007669"/>
    <property type="project" value="InterPro"/>
</dbReference>
<comment type="caution">
    <text evidence="10">The sequence shown here is derived from an EMBL/GenBank/DDBJ whole genome shotgun (WGS) entry which is preliminary data.</text>
</comment>
<dbReference type="InterPro" id="IPR000438">
    <property type="entry name" value="Acetyl_CoA_COase_Trfase_b_su"/>
</dbReference>
<dbReference type="EMBL" id="JADCNM010000484">
    <property type="protein sequence ID" value="KAG0447185.1"/>
    <property type="molecule type" value="Genomic_DNA"/>
</dbReference>
<dbReference type="GO" id="GO:0009317">
    <property type="term" value="C:acetyl-CoA carboxylase complex"/>
    <property type="evidence" value="ECO:0007669"/>
    <property type="project" value="InterPro"/>
</dbReference>
<evidence type="ECO:0000256" key="6">
    <source>
        <dbReference type="ARBA" id="ARBA00022840"/>
    </source>
</evidence>
<keyword evidence="4" id="KW-0479">Metal-binding</keyword>
<comment type="subunit">
    <text evidence="1">Acetyl-CoA carboxylase is a heterohexamer composed of biotin carboxyl carrier protein, biotin carboxylase and 2 subunits each of ACCase subunit alpha and ACCase plastid-coded subunit beta (accD).</text>
</comment>
<feature type="compositionally biased region" description="Acidic residues" evidence="7">
    <location>
        <begin position="439"/>
        <end position="453"/>
    </location>
</feature>
<dbReference type="InterPro" id="IPR029045">
    <property type="entry name" value="ClpP/crotonase-like_dom_sf"/>
</dbReference>
<evidence type="ECO:0000259" key="9">
    <source>
        <dbReference type="PROSITE" id="PS50980"/>
    </source>
</evidence>
<keyword evidence="5" id="KW-0862">Zinc</keyword>
<dbReference type="HAMAP" id="MF_01395">
    <property type="entry name" value="AcetylCoA_CT_beta"/>
    <property type="match status" value="1"/>
</dbReference>
<keyword evidence="8" id="KW-1133">Transmembrane helix</keyword>